<dbReference type="Pfam" id="PF00833">
    <property type="entry name" value="Ribosomal_S17e"/>
    <property type="match status" value="1"/>
</dbReference>
<dbReference type="KEGG" id="mhi:Mhar_1898"/>
<dbReference type="RefSeq" id="WP_014587433.1">
    <property type="nucleotide sequence ID" value="NC_017527.1"/>
</dbReference>
<dbReference type="Proteomes" id="UP000005877">
    <property type="component" value="Chromosome"/>
</dbReference>
<dbReference type="OrthoDB" id="52479at2157"/>
<comment type="similarity">
    <text evidence="1 4">Belongs to the eukaryotic ribosomal protein eS17 family.</text>
</comment>
<evidence type="ECO:0000256" key="4">
    <source>
        <dbReference type="HAMAP-Rule" id="MF_00511"/>
    </source>
</evidence>
<evidence type="ECO:0000256" key="3">
    <source>
        <dbReference type="ARBA" id="ARBA00023274"/>
    </source>
</evidence>
<dbReference type="GO" id="GO:0006412">
    <property type="term" value="P:translation"/>
    <property type="evidence" value="ECO:0007669"/>
    <property type="project" value="UniProtKB-UniRule"/>
</dbReference>
<dbReference type="PANTHER" id="PTHR10732">
    <property type="entry name" value="40S RIBOSOMAL PROTEIN S17"/>
    <property type="match status" value="1"/>
</dbReference>
<dbReference type="GO" id="GO:0003735">
    <property type="term" value="F:structural constituent of ribosome"/>
    <property type="evidence" value="ECO:0007669"/>
    <property type="project" value="InterPro"/>
</dbReference>
<protein>
    <recommendedName>
        <fullName evidence="4">Small ribosomal subunit protein eS17</fullName>
    </recommendedName>
</protein>
<dbReference type="HAMAP" id="MF_00511">
    <property type="entry name" value="Ribosomal_eS17"/>
    <property type="match status" value="1"/>
</dbReference>
<dbReference type="HOGENOM" id="CLU_176720_1_0_2"/>
<evidence type="ECO:0000256" key="1">
    <source>
        <dbReference type="ARBA" id="ARBA00010444"/>
    </source>
</evidence>
<sequence>MGSVKPNYIKNFADDLMKAYQGVFNNDFEHNKDMVSEYTDIKNKTIRNRVAGYITRKAQIRGE</sequence>
<dbReference type="GO" id="GO:1990904">
    <property type="term" value="C:ribonucleoprotein complex"/>
    <property type="evidence" value="ECO:0007669"/>
    <property type="project" value="UniProtKB-KW"/>
</dbReference>
<dbReference type="SUPFAM" id="SSF116820">
    <property type="entry name" value="Rps17e-like"/>
    <property type="match status" value="1"/>
</dbReference>
<evidence type="ECO:0000313" key="5">
    <source>
        <dbReference type="EMBL" id="AET65255.1"/>
    </source>
</evidence>
<keyword evidence="2 4" id="KW-0689">Ribosomal protein</keyword>
<dbReference type="AlphaFoldDB" id="G7WQ63"/>
<evidence type="ECO:0000313" key="6">
    <source>
        <dbReference type="Proteomes" id="UP000005877"/>
    </source>
</evidence>
<dbReference type="Gene3D" id="1.10.60.20">
    <property type="entry name" value="Ribosomal protein S17e-like"/>
    <property type="match status" value="1"/>
</dbReference>
<proteinExistence type="inferred from homology"/>
<gene>
    <name evidence="4" type="primary">rps17e</name>
    <name evidence="5" type="ordered locus">Mhar_1898</name>
</gene>
<dbReference type="PANTHER" id="PTHR10732:SF0">
    <property type="entry name" value="40S RIBOSOMAL PROTEIN S17"/>
    <property type="match status" value="1"/>
</dbReference>
<keyword evidence="6" id="KW-1185">Reference proteome</keyword>
<dbReference type="STRING" id="1110509.Mhar_1898"/>
<dbReference type="GO" id="GO:0005840">
    <property type="term" value="C:ribosome"/>
    <property type="evidence" value="ECO:0007669"/>
    <property type="project" value="UniProtKB-KW"/>
</dbReference>
<dbReference type="GeneID" id="12511070"/>
<reference evidence="5 6" key="1">
    <citation type="journal article" date="2012" name="PLoS ONE">
        <title>The genome characteristics and predicted function of methyl-group oxidation pathway in the obligate aceticlastic methanogens, Methanosaeta spp.</title>
        <authorList>
            <person name="Zhu J."/>
            <person name="Zheng H."/>
            <person name="Ai G."/>
            <person name="Zhang G."/>
            <person name="Liu D."/>
            <person name="Liu X."/>
            <person name="Dong X."/>
        </authorList>
    </citation>
    <scope>NUCLEOTIDE SEQUENCE [LARGE SCALE GENOMIC DNA]</scope>
    <source>
        <strain evidence="5 6">6Ac</strain>
    </source>
</reference>
<organism evidence="5 6">
    <name type="scientific">Methanothrix harundinacea (strain 6Ac)</name>
    <name type="common">Methanosaeta harundinacea</name>
    <dbReference type="NCBI Taxonomy" id="1110509"/>
    <lineage>
        <taxon>Archaea</taxon>
        <taxon>Methanobacteriati</taxon>
        <taxon>Methanobacteriota</taxon>
        <taxon>Stenosarchaea group</taxon>
        <taxon>Methanomicrobia</taxon>
        <taxon>Methanotrichales</taxon>
        <taxon>Methanotrichaceae</taxon>
        <taxon>Methanothrix</taxon>
    </lineage>
</organism>
<dbReference type="PATRIC" id="fig|1110509.7.peg.2106"/>
<dbReference type="NCBIfam" id="NF002242">
    <property type="entry name" value="PRK01151.1"/>
    <property type="match status" value="1"/>
</dbReference>
<name>G7WQ63_METH6</name>
<accession>G7WQ63</accession>
<dbReference type="EMBL" id="CP003117">
    <property type="protein sequence ID" value="AET65255.1"/>
    <property type="molecule type" value="Genomic_DNA"/>
</dbReference>
<keyword evidence="3 4" id="KW-0687">Ribonucleoprotein</keyword>
<evidence type="ECO:0000256" key="2">
    <source>
        <dbReference type="ARBA" id="ARBA00022980"/>
    </source>
</evidence>
<dbReference type="InterPro" id="IPR001210">
    <property type="entry name" value="Ribosomal_eS17"/>
</dbReference>
<dbReference type="InterPro" id="IPR036401">
    <property type="entry name" value="Ribosomal_eS17_sf"/>
</dbReference>